<evidence type="ECO:0000313" key="1">
    <source>
        <dbReference type="EMBL" id="KAK4006523.1"/>
    </source>
</evidence>
<dbReference type="Proteomes" id="UP001234178">
    <property type="component" value="Unassembled WGS sequence"/>
</dbReference>
<protein>
    <submittedName>
        <fullName evidence="1">Uncharacterized protein</fullName>
    </submittedName>
</protein>
<evidence type="ECO:0000313" key="2">
    <source>
        <dbReference type="Proteomes" id="UP001234178"/>
    </source>
</evidence>
<proteinExistence type="predicted"/>
<organism evidence="1 2">
    <name type="scientific">Daphnia magna</name>
    <dbReference type="NCBI Taxonomy" id="35525"/>
    <lineage>
        <taxon>Eukaryota</taxon>
        <taxon>Metazoa</taxon>
        <taxon>Ecdysozoa</taxon>
        <taxon>Arthropoda</taxon>
        <taxon>Crustacea</taxon>
        <taxon>Branchiopoda</taxon>
        <taxon>Diplostraca</taxon>
        <taxon>Cladocera</taxon>
        <taxon>Anomopoda</taxon>
        <taxon>Daphniidae</taxon>
        <taxon>Daphnia</taxon>
    </lineage>
</organism>
<dbReference type="EMBL" id="JAOYFB010000002">
    <property type="protein sequence ID" value="KAK4006523.1"/>
    <property type="molecule type" value="Genomic_DNA"/>
</dbReference>
<comment type="caution">
    <text evidence="1">The sequence shown here is derived from an EMBL/GenBank/DDBJ whole genome shotgun (WGS) entry which is preliminary data.</text>
</comment>
<gene>
    <name evidence="1" type="ORF">OUZ56_011677</name>
</gene>
<name>A0ABQ9Z0U9_9CRUS</name>
<accession>A0ABQ9Z0U9</accession>
<reference evidence="1 2" key="1">
    <citation type="journal article" date="2023" name="Nucleic Acids Res.">
        <title>The hologenome of Daphnia magna reveals possible DNA methylation and microbiome-mediated evolution of the host genome.</title>
        <authorList>
            <person name="Chaturvedi A."/>
            <person name="Li X."/>
            <person name="Dhandapani V."/>
            <person name="Marshall H."/>
            <person name="Kissane S."/>
            <person name="Cuenca-Cambronero M."/>
            <person name="Asole G."/>
            <person name="Calvet F."/>
            <person name="Ruiz-Romero M."/>
            <person name="Marangio P."/>
            <person name="Guigo R."/>
            <person name="Rago D."/>
            <person name="Mirbahai L."/>
            <person name="Eastwood N."/>
            <person name="Colbourne J.K."/>
            <person name="Zhou J."/>
            <person name="Mallon E."/>
            <person name="Orsini L."/>
        </authorList>
    </citation>
    <scope>NUCLEOTIDE SEQUENCE [LARGE SCALE GENOMIC DNA]</scope>
    <source>
        <strain evidence="1">LRV0_1</strain>
    </source>
</reference>
<sequence>MITSVAYWPAKSTHQFEWSNRAGFRQYRPTAALLSKNPSNLSVGDTPLPESVDYSLILPISGGPALLGGHTELAFPWQERTSASVSSINVCRSRPTTRNAGMGA</sequence>
<keyword evidence="2" id="KW-1185">Reference proteome</keyword>